<comment type="caution">
    <text evidence="1">The sequence shown here is derived from an EMBL/GenBank/DDBJ whole genome shotgun (WGS) entry which is preliminary data.</text>
</comment>
<protein>
    <recommendedName>
        <fullName evidence="3">Sulfatase-modifying factor enzyme domain-containing protein</fullName>
    </recommendedName>
</protein>
<dbReference type="Proteomes" id="UP000034022">
    <property type="component" value="Unassembled WGS sequence"/>
</dbReference>
<accession>A0A0G0M5Z8</accession>
<organism evidence="1 2">
    <name type="scientific">Candidatus Falkowbacteria bacterium GW2011_GWE1_38_31</name>
    <dbReference type="NCBI Taxonomy" id="1618638"/>
    <lineage>
        <taxon>Bacteria</taxon>
        <taxon>Candidatus Falkowiibacteriota</taxon>
    </lineage>
</organism>
<dbReference type="EMBL" id="LBUU01000016">
    <property type="protein sequence ID" value="KKQ69099.1"/>
    <property type="molecule type" value="Genomic_DNA"/>
</dbReference>
<dbReference type="AlphaFoldDB" id="A0A0G0M5Z8"/>
<sequence>MLSNDLQELSLKQLLKTLKALEEAGMTPNMLAFVRSDKAIAVEIVNLLIDKMMPYKADQELFSCFRSEEFFGLSDWKKYYRLNLPEDISLPIPIVELEKIMNSTCPFNRDKKVRETHFLFYLPANYKKEPVSIKKLMEIFPKDSDPRFYQYLDKYNGCKRKLYDTCVTRYEWLLMYKGVIPNSSNKSFSEQLALKPKGYEVPKLIESTAMHFLLFKKNKLRVDETKWGRTCDTGAIKVSHFSAGGFSEEGYSITMDEKDDARESNLGIYFFRKLEKV</sequence>
<reference evidence="1 2" key="1">
    <citation type="journal article" date="2015" name="Nature">
        <title>rRNA introns, odd ribosomes, and small enigmatic genomes across a large radiation of phyla.</title>
        <authorList>
            <person name="Brown C.T."/>
            <person name="Hug L.A."/>
            <person name="Thomas B.C."/>
            <person name="Sharon I."/>
            <person name="Castelle C.J."/>
            <person name="Singh A."/>
            <person name="Wilkins M.J."/>
            <person name="Williams K.H."/>
            <person name="Banfield J.F."/>
        </authorList>
    </citation>
    <scope>NUCLEOTIDE SEQUENCE [LARGE SCALE GENOMIC DNA]</scope>
</reference>
<gene>
    <name evidence="1" type="ORF">US91_C0016G0007</name>
</gene>
<evidence type="ECO:0000313" key="1">
    <source>
        <dbReference type="EMBL" id="KKQ69099.1"/>
    </source>
</evidence>
<evidence type="ECO:0008006" key="3">
    <source>
        <dbReference type="Google" id="ProtNLM"/>
    </source>
</evidence>
<evidence type="ECO:0000313" key="2">
    <source>
        <dbReference type="Proteomes" id="UP000034022"/>
    </source>
</evidence>
<name>A0A0G0M5Z8_9BACT</name>
<proteinExistence type="predicted"/>